<dbReference type="Proteomes" id="UP000000466">
    <property type="component" value="Chromosome"/>
</dbReference>
<dbReference type="HOGENOM" id="CLU_2685842_0_0_6"/>
<dbReference type="AlphaFoldDB" id="K4KKH9"/>
<reference evidence="1 2" key="1">
    <citation type="journal article" date="2013" name="Genome Announc.">
        <title>Complete genome sequence of Simiduia agarivorans SA1(T), a marine bacterium able to degrade a variety of polysaccharides.</title>
        <authorList>
            <person name="Lin S.Y."/>
            <person name="Shieh W.Y."/>
            <person name="Chen J.S."/>
            <person name="Tang S.L."/>
        </authorList>
    </citation>
    <scope>NUCLEOTIDE SEQUENCE [LARGE SCALE GENOMIC DNA]</scope>
    <source>
        <strain evidence="2">DSM 21679 / JCM 13881 / BCRC 17597 / SA1</strain>
    </source>
</reference>
<sequence length="74" mass="8566">MGSNIYDLVEKNDREGLLNFSCQLMDMFIEHIDPEVYRGSPGRVAEIKEEIEVYKNKIATLREQNYCGYTGENS</sequence>
<dbReference type="KEGG" id="saga:M5M_11745"/>
<proteinExistence type="predicted"/>
<name>K4KKH9_SIMAS</name>
<gene>
    <name evidence="1" type="ordered locus">M5M_11745</name>
</gene>
<dbReference type="EMBL" id="CP003746">
    <property type="protein sequence ID" value="AFU99526.1"/>
    <property type="molecule type" value="Genomic_DNA"/>
</dbReference>
<organism evidence="1 2">
    <name type="scientific">Simiduia agarivorans (strain DSM 21679 / JCM 13881 / BCRC 17597 / SA1)</name>
    <dbReference type="NCBI Taxonomy" id="1117647"/>
    <lineage>
        <taxon>Bacteria</taxon>
        <taxon>Pseudomonadati</taxon>
        <taxon>Pseudomonadota</taxon>
        <taxon>Gammaproteobacteria</taxon>
        <taxon>Cellvibrionales</taxon>
        <taxon>Cellvibrionaceae</taxon>
        <taxon>Simiduia</taxon>
    </lineage>
</organism>
<accession>K4KKH9</accession>
<keyword evidence="2" id="KW-1185">Reference proteome</keyword>
<evidence type="ECO:0000313" key="1">
    <source>
        <dbReference type="EMBL" id="AFU99526.1"/>
    </source>
</evidence>
<protein>
    <submittedName>
        <fullName evidence="1">Uncharacterized protein</fullName>
    </submittedName>
</protein>
<evidence type="ECO:0000313" key="2">
    <source>
        <dbReference type="Proteomes" id="UP000000466"/>
    </source>
</evidence>